<gene>
    <name evidence="9" type="primary">LOC106820643</name>
</gene>
<comment type="cofactor">
    <cofactor evidence="6">
        <name>Zn(2+)</name>
        <dbReference type="ChEBI" id="CHEBI:29105"/>
    </cofactor>
    <text evidence="6">Binds 1 zinc ion per subunit.</text>
</comment>
<keyword evidence="5 6" id="KW-0482">Metalloprotease</keyword>
<keyword evidence="4 6" id="KW-0862">Zinc</keyword>
<evidence type="ECO:0000256" key="1">
    <source>
        <dbReference type="ARBA" id="ARBA00022670"/>
    </source>
</evidence>
<organism evidence="8 9">
    <name type="scientific">Priapulus caudatus</name>
    <name type="common">Priapulid worm</name>
    <dbReference type="NCBI Taxonomy" id="37621"/>
    <lineage>
        <taxon>Eukaryota</taxon>
        <taxon>Metazoa</taxon>
        <taxon>Ecdysozoa</taxon>
        <taxon>Scalidophora</taxon>
        <taxon>Priapulida</taxon>
        <taxon>Priapulimorpha</taxon>
        <taxon>Priapulimorphida</taxon>
        <taxon>Priapulidae</taxon>
        <taxon>Priapulus</taxon>
    </lineage>
</organism>
<evidence type="ECO:0000256" key="4">
    <source>
        <dbReference type="ARBA" id="ARBA00022833"/>
    </source>
</evidence>
<dbReference type="RefSeq" id="XP_014680632.1">
    <property type="nucleotide sequence ID" value="XM_014825146.1"/>
</dbReference>
<evidence type="ECO:0000313" key="8">
    <source>
        <dbReference type="Proteomes" id="UP000695022"/>
    </source>
</evidence>
<protein>
    <submittedName>
        <fullName evidence="9">CAAX prenyl protease 1-like</fullName>
    </submittedName>
</protein>
<reference evidence="9" key="1">
    <citation type="submission" date="2025-08" db="UniProtKB">
        <authorList>
            <consortium name="RefSeq"/>
        </authorList>
    </citation>
    <scope>IDENTIFICATION</scope>
</reference>
<name>A0ABM1F861_PRICU</name>
<keyword evidence="2" id="KW-0479">Metal-binding</keyword>
<evidence type="ECO:0000256" key="5">
    <source>
        <dbReference type="ARBA" id="ARBA00023049"/>
    </source>
</evidence>
<evidence type="ECO:0000259" key="7">
    <source>
        <dbReference type="Pfam" id="PF01435"/>
    </source>
</evidence>
<dbReference type="GeneID" id="106820643"/>
<dbReference type="Proteomes" id="UP000695022">
    <property type="component" value="Unplaced"/>
</dbReference>
<accession>A0ABM1F861</accession>
<comment type="similarity">
    <text evidence="6">Belongs to the peptidase M48 family.</text>
</comment>
<evidence type="ECO:0000256" key="2">
    <source>
        <dbReference type="ARBA" id="ARBA00022723"/>
    </source>
</evidence>
<keyword evidence="8" id="KW-1185">Reference proteome</keyword>
<feature type="non-terminal residue" evidence="9">
    <location>
        <position position="1"/>
    </location>
</feature>
<keyword evidence="3 6" id="KW-0378">Hydrolase</keyword>
<dbReference type="InterPro" id="IPR001915">
    <property type="entry name" value="Peptidase_M48"/>
</dbReference>
<dbReference type="Pfam" id="PF01435">
    <property type="entry name" value="Peptidase_M48"/>
    <property type="match status" value="1"/>
</dbReference>
<feature type="non-terminal residue" evidence="9">
    <location>
        <position position="87"/>
    </location>
</feature>
<dbReference type="PANTHER" id="PTHR10120">
    <property type="entry name" value="CAAX PRENYL PROTEASE 1"/>
    <property type="match status" value="1"/>
</dbReference>
<evidence type="ECO:0000256" key="6">
    <source>
        <dbReference type="RuleBase" id="RU003983"/>
    </source>
</evidence>
<feature type="domain" description="Peptidase M48" evidence="7">
    <location>
        <begin position="5"/>
        <end position="86"/>
    </location>
</feature>
<dbReference type="Gene3D" id="3.30.2010.10">
    <property type="entry name" value="Metalloproteases ('zincins'), catalytic domain"/>
    <property type="match status" value="1"/>
</dbReference>
<sequence length="87" mass="9831">FEPLEEGETLNRITSLLTRCGFNSNGIFVIDGSKRSSHGNAYFSGFGRNKRIVFFDTLLKMLSDDELEAVLAHELGHFKKKHIIKGM</sequence>
<evidence type="ECO:0000313" key="9">
    <source>
        <dbReference type="RefSeq" id="XP_014680632.1"/>
    </source>
</evidence>
<evidence type="ECO:0000256" key="3">
    <source>
        <dbReference type="ARBA" id="ARBA00022801"/>
    </source>
</evidence>
<keyword evidence="1 6" id="KW-0645">Protease</keyword>
<proteinExistence type="inferred from homology"/>